<protein>
    <submittedName>
        <fullName evidence="7">Uncharacterized protein</fullName>
    </submittedName>
</protein>
<comment type="similarity">
    <text evidence="2">Belongs to the Orai family.</text>
</comment>
<evidence type="ECO:0000256" key="4">
    <source>
        <dbReference type="ARBA" id="ARBA00022989"/>
    </source>
</evidence>
<proteinExistence type="inferred from homology"/>
<feature type="transmembrane region" description="Helical" evidence="6">
    <location>
        <begin position="204"/>
        <end position="226"/>
    </location>
</feature>
<dbReference type="Pfam" id="PF07856">
    <property type="entry name" value="Orai-1"/>
    <property type="match status" value="1"/>
</dbReference>
<evidence type="ECO:0000256" key="1">
    <source>
        <dbReference type="ARBA" id="ARBA00004141"/>
    </source>
</evidence>
<evidence type="ECO:0000313" key="7">
    <source>
        <dbReference type="EMBL" id="KXZ52557.1"/>
    </source>
</evidence>
<dbReference type="InterPro" id="IPR012446">
    <property type="entry name" value="CRAC_channel"/>
</dbReference>
<reference evidence="8" key="1">
    <citation type="journal article" date="2016" name="Nat. Commun.">
        <title>The Gonium pectorale genome demonstrates co-option of cell cycle regulation during the evolution of multicellularity.</title>
        <authorList>
            <person name="Hanschen E.R."/>
            <person name="Marriage T.N."/>
            <person name="Ferris P.J."/>
            <person name="Hamaji T."/>
            <person name="Toyoda A."/>
            <person name="Fujiyama A."/>
            <person name="Neme R."/>
            <person name="Noguchi H."/>
            <person name="Minakuchi Y."/>
            <person name="Suzuki M."/>
            <person name="Kawai-Toyooka H."/>
            <person name="Smith D.R."/>
            <person name="Sparks H."/>
            <person name="Anderson J."/>
            <person name="Bakaric R."/>
            <person name="Luria V."/>
            <person name="Karger A."/>
            <person name="Kirschner M.W."/>
            <person name="Durand P.M."/>
            <person name="Michod R.E."/>
            <person name="Nozaki H."/>
            <person name="Olson B.J."/>
        </authorList>
    </citation>
    <scope>NUCLEOTIDE SEQUENCE [LARGE SCALE GENOMIC DNA]</scope>
    <source>
        <strain evidence="8">NIES-2863</strain>
    </source>
</reference>
<organism evidence="7 8">
    <name type="scientific">Gonium pectorale</name>
    <name type="common">Green alga</name>
    <dbReference type="NCBI Taxonomy" id="33097"/>
    <lineage>
        <taxon>Eukaryota</taxon>
        <taxon>Viridiplantae</taxon>
        <taxon>Chlorophyta</taxon>
        <taxon>core chlorophytes</taxon>
        <taxon>Chlorophyceae</taxon>
        <taxon>CS clade</taxon>
        <taxon>Chlamydomonadales</taxon>
        <taxon>Volvocaceae</taxon>
        <taxon>Gonium</taxon>
    </lineage>
</organism>
<feature type="transmembrane region" description="Helical" evidence="6">
    <location>
        <begin position="232"/>
        <end position="254"/>
    </location>
</feature>
<dbReference type="InterPro" id="IPR038350">
    <property type="entry name" value="Orai_sf"/>
</dbReference>
<feature type="transmembrane region" description="Helical" evidence="6">
    <location>
        <begin position="121"/>
        <end position="147"/>
    </location>
</feature>
<keyword evidence="4 6" id="KW-1133">Transmembrane helix</keyword>
<dbReference type="Gene3D" id="1.20.140.140">
    <property type="entry name" value="Calcium release-activated calcium channel protein Orai"/>
    <property type="match status" value="1"/>
</dbReference>
<feature type="transmembrane region" description="Helical" evidence="6">
    <location>
        <begin position="89"/>
        <end position="109"/>
    </location>
</feature>
<dbReference type="OrthoDB" id="544792at2759"/>
<evidence type="ECO:0000256" key="5">
    <source>
        <dbReference type="ARBA" id="ARBA00023136"/>
    </source>
</evidence>
<comment type="subcellular location">
    <subcellularLocation>
        <location evidence="1">Membrane</location>
        <topology evidence="1">Multi-pass membrane protein</topology>
    </subcellularLocation>
</comment>
<comment type="caution">
    <text evidence="7">The sequence shown here is derived from an EMBL/GenBank/DDBJ whole genome shotgun (WGS) entry which is preliminary data.</text>
</comment>
<keyword evidence="3 6" id="KW-0812">Transmembrane</keyword>
<accession>A0A150GRW7</accession>
<name>A0A150GRW7_GONPE</name>
<dbReference type="Proteomes" id="UP000075714">
    <property type="component" value="Unassembled WGS sequence"/>
</dbReference>
<keyword evidence="5 6" id="KW-0472">Membrane</keyword>
<evidence type="ECO:0000256" key="3">
    <source>
        <dbReference type="ARBA" id="ARBA00022692"/>
    </source>
</evidence>
<dbReference type="AlphaFoldDB" id="A0A150GRW7"/>
<evidence type="ECO:0000313" key="8">
    <source>
        <dbReference type="Proteomes" id="UP000075714"/>
    </source>
</evidence>
<keyword evidence="8" id="KW-1185">Reference proteome</keyword>
<evidence type="ECO:0000256" key="6">
    <source>
        <dbReference type="SAM" id="Phobius"/>
    </source>
</evidence>
<gene>
    <name evidence="7" type="ORF">GPECTOR_9g601</name>
</gene>
<dbReference type="GO" id="GO:0016020">
    <property type="term" value="C:membrane"/>
    <property type="evidence" value="ECO:0007669"/>
    <property type="project" value="UniProtKB-SubCell"/>
</dbReference>
<evidence type="ECO:0000256" key="2">
    <source>
        <dbReference type="ARBA" id="ARBA00008062"/>
    </source>
</evidence>
<dbReference type="EMBL" id="LSYV01000010">
    <property type="protein sequence ID" value="KXZ52557.1"/>
    <property type="molecule type" value="Genomic_DNA"/>
</dbReference>
<sequence>MAQAIETLLSGWEASASRTFRAEQRDWRAVDVAWRSVLRHHASSKAAQRELFRQWRAYSIEQQALANCRALWSRHVDKNRRDVDEAVEMLKCLAQLGALMAGFAVSAFYDFQYTASADDPVMPFFGIATALTVGFELNSCVLCTLMLSSVVKIGKRYASEEEEAEYLWRVRDWAAAHVPGSVPPAPRRAFARHWEARCEGRWRLALSLFLSGIPTFFAVMGLAGYLKFQSSPATVVITAVLMAAAFVFTVGLNADWAKALLVGRGATEQMPEEWQVVDQ</sequence>